<gene>
    <name evidence="3" type="ORF">Taro_011015</name>
</gene>
<dbReference type="PANTHER" id="PTHR31973:SF187">
    <property type="entry name" value="MUTATOR TRANSPOSASE MUDRA PROTEIN"/>
    <property type="match status" value="1"/>
</dbReference>
<dbReference type="Pfam" id="PF04434">
    <property type="entry name" value="SWIM"/>
    <property type="match status" value="1"/>
</dbReference>
<proteinExistence type="predicted"/>
<feature type="domain" description="SWIM-type" evidence="2">
    <location>
        <begin position="98"/>
        <end position="116"/>
    </location>
</feature>
<evidence type="ECO:0000259" key="2">
    <source>
        <dbReference type="Pfam" id="PF04434"/>
    </source>
</evidence>
<evidence type="ECO:0000313" key="4">
    <source>
        <dbReference type="Proteomes" id="UP000652761"/>
    </source>
</evidence>
<sequence>MLVSQDKESFNNWIHDARSLPILHMVDKIRVQMMEMAAKRKIDAALWDTPYYPKVQKIIEKNLQERRSLAIRHSDGIKFEVIESMKTYAVDLHLQTYSCGHWQLVKIPCKHACTAIGSNKEVVTQYVSAFYNTEVYRAAYERNIQPIPTFDMPDPPQPSDVLIKPPTTKRLPGRPRKRRIHSRGEVDHAYICSRCKQTGHNRRTCSNPPQNPEGF</sequence>
<dbReference type="InterPro" id="IPR007527">
    <property type="entry name" value="Znf_SWIM"/>
</dbReference>
<dbReference type="Proteomes" id="UP000652761">
    <property type="component" value="Unassembled WGS sequence"/>
</dbReference>
<comment type="caution">
    <text evidence="3">The sequence shown here is derived from an EMBL/GenBank/DDBJ whole genome shotgun (WGS) entry which is preliminary data.</text>
</comment>
<reference evidence="3" key="1">
    <citation type="submission" date="2017-07" db="EMBL/GenBank/DDBJ databases">
        <title>Taro Niue Genome Assembly and Annotation.</title>
        <authorList>
            <person name="Atibalentja N."/>
            <person name="Keating K."/>
            <person name="Fields C.J."/>
        </authorList>
    </citation>
    <scope>NUCLEOTIDE SEQUENCE</scope>
    <source>
        <strain evidence="3">Niue_2</strain>
        <tissue evidence="3">Leaf</tissue>
    </source>
</reference>
<dbReference type="GO" id="GO:0008270">
    <property type="term" value="F:zinc ion binding"/>
    <property type="evidence" value="ECO:0007669"/>
    <property type="project" value="InterPro"/>
</dbReference>
<dbReference type="OrthoDB" id="785782at2759"/>
<accession>A0A843UBE3</accession>
<feature type="compositionally biased region" description="Basic residues" evidence="1">
    <location>
        <begin position="171"/>
        <end position="180"/>
    </location>
</feature>
<organism evidence="3 4">
    <name type="scientific">Colocasia esculenta</name>
    <name type="common">Wild taro</name>
    <name type="synonym">Arum esculentum</name>
    <dbReference type="NCBI Taxonomy" id="4460"/>
    <lineage>
        <taxon>Eukaryota</taxon>
        <taxon>Viridiplantae</taxon>
        <taxon>Streptophyta</taxon>
        <taxon>Embryophyta</taxon>
        <taxon>Tracheophyta</taxon>
        <taxon>Spermatophyta</taxon>
        <taxon>Magnoliopsida</taxon>
        <taxon>Liliopsida</taxon>
        <taxon>Araceae</taxon>
        <taxon>Aroideae</taxon>
        <taxon>Colocasieae</taxon>
        <taxon>Colocasia</taxon>
    </lineage>
</organism>
<protein>
    <recommendedName>
        <fullName evidence="2">SWIM-type domain-containing protein</fullName>
    </recommendedName>
</protein>
<dbReference type="PANTHER" id="PTHR31973">
    <property type="entry name" value="POLYPROTEIN, PUTATIVE-RELATED"/>
    <property type="match status" value="1"/>
</dbReference>
<dbReference type="AlphaFoldDB" id="A0A843UBE3"/>
<name>A0A843UBE3_COLES</name>
<evidence type="ECO:0000313" key="3">
    <source>
        <dbReference type="EMBL" id="MQL78583.1"/>
    </source>
</evidence>
<dbReference type="EMBL" id="NMUH01000408">
    <property type="protein sequence ID" value="MQL78583.1"/>
    <property type="molecule type" value="Genomic_DNA"/>
</dbReference>
<evidence type="ECO:0000256" key="1">
    <source>
        <dbReference type="SAM" id="MobiDB-lite"/>
    </source>
</evidence>
<keyword evidence="4" id="KW-1185">Reference proteome</keyword>
<feature type="region of interest" description="Disordered" evidence="1">
    <location>
        <begin position="150"/>
        <end position="180"/>
    </location>
</feature>